<evidence type="ECO:0000313" key="1">
    <source>
        <dbReference type="EMBL" id="KAF8701321.1"/>
    </source>
</evidence>
<dbReference type="AlphaFoldDB" id="A0A835EPF1"/>
<dbReference type="OrthoDB" id="646838at2759"/>
<evidence type="ECO:0000313" key="2">
    <source>
        <dbReference type="Proteomes" id="UP000636709"/>
    </source>
</evidence>
<dbReference type="Gene3D" id="2.30.42.10">
    <property type="match status" value="1"/>
</dbReference>
<comment type="caution">
    <text evidence="1">The sequence shown here is derived from an EMBL/GenBank/DDBJ whole genome shotgun (WGS) entry which is preliminary data.</text>
</comment>
<dbReference type="EMBL" id="JACEFO010001809">
    <property type="protein sequence ID" value="KAF8701321.1"/>
    <property type="molecule type" value="Genomic_DNA"/>
</dbReference>
<protein>
    <recommendedName>
        <fullName evidence="3">PDZ domain-containing protein</fullName>
    </recommendedName>
</protein>
<dbReference type="PANTHER" id="PTHR47389:SF5">
    <property type="entry name" value="OS09G0436700 PROTEIN"/>
    <property type="match status" value="1"/>
</dbReference>
<dbReference type="SUPFAM" id="SSF50156">
    <property type="entry name" value="PDZ domain-like"/>
    <property type="match status" value="1"/>
</dbReference>
<dbReference type="InterPro" id="IPR036034">
    <property type="entry name" value="PDZ_sf"/>
</dbReference>
<dbReference type="PANTHER" id="PTHR47389">
    <property type="entry name" value="OS09G0436400 PROTEIN"/>
    <property type="match status" value="1"/>
</dbReference>
<sequence length="347" mass="37269">MAPIVTPSGSRSTAAQSLRRHGMLTTDEVAAAYSSVAHVVAAAAEAAGTTADSIGAQVAIAAAEETAAADSIGAQMVAKDSTDSTEKTTVGAFVPNSPIRKPRLVEYDSDGEELSEPSFFPDPVQYAEYKEAEQIYSENIGSYFSASLLQSLCVKNNYCSPNLDDWLGGKEYAANAEVHVQLVHMNGTEVNGKLEYLDKQYGFSLISSPMDQPSELAHLREKVEFGQDKCLDLWKHSGLIVREVSGESNAEKLGVRMGDIVQSVNGKCIATAVEVYLENMMLDICKDHLEKGTGIETDADVMVTLGVFNTTKRVSGEIELTAKLSQKVEIIATGIHLLSTLNQPLAQ</sequence>
<keyword evidence="2" id="KW-1185">Reference proteome</keyword>
<reference evidence="1" key="1">
    <citation type="submission" date="2020-07" db="EMBL/GenBank/DDBJ databases">
        <title>Genome sequence and genetic diversity analysis of an under-domesticated orphan crop, white fonio (Digitaria exilis).</title>
        <authorList>
            <person name="Bennetzen J.L."/>
            <person name="Chen S."/>
            <person name="Ma X."/>
            <person name="Wang X."/>
            <person name="Yssel A.E.J."/>
            <person name="Chaluvadi S.R."/>
            <person name="Johnson M."/>
            <person name="Gangashetty P."/>
            <person name="Hamidou F."/>
            <person name="Sanogo M.D."/>
            <person name="Zwaenepoel A."/>
            <person name="Wallace J."/>
            <person name="Van De Peer Y."/>
            <person name="Van Deynze A."/>
        </authorList>
    </citation>
    <scope>NUCLEOTIDE SEQUENCE</scope>
    <source>
        <tissue evidence="1">Leaves</tissue>
    </source>
</reference>
<name>A0A835EPF1_9POAL</name>
<accession>A0A835EPF1</accession>
<gene>
    <name evidence="1" type="ORF">HU200_033650</name>
</gene>
<dbReference type="Proteomes" id="UP000636709">
    <property type="component" value="Unassembled WGS sequence"/>
</dbReference>
<proteinExistence type="predicted"/>
<organism evidence="1 2">
    <name type="scientific">Digitaria exilis</name>
    <dbReference type="NCBI Taxonomy" id="1010633"/>
    <lineage>
        <taxon>Eukaryota</taxon>
        <taxon>Viridiplantae</taxon>
        <taxon>Streptophyta</taxon>
        <taxon>Embryophyta</taxon>
        <taxon>Tracheophyta</taxon>
        <taxon>Spermatophyta</taxon>
        <taxon>Magnoliopsida</taxon>
        <taxon>Liliopsida</taxon>
        <taxon>Poales</taxon>
        <taxon>Poaceae</taxon>
        <taxon>PACMAD clade</taxon>
        <taxon>Panicoideae</taxon>
        <taxon>Panicodae</taxon>
        <taxon>Paniceae</taxon>
        <taxon>Anthephorinae</taxon>
        <taxon>Digitaria</taxon>
    </lineage>
</organism>
<evidence type="ECO:0008006" key="3">
    <source>
        <dbReference type="Google" id="ProtNLM"/>
    </source>
</evidence>